<dbReference type="AlphaFoldDB" id="A0A4R2LG78"/>
<name>A0A4R2LG78_9GAMM</name>
<comment type="caution">
    <text evidence="13">The sequence shown here is derived from an EMBL/GenBank/DDBJ whole genome shotgun (WGS) entry which is preliminary data.</text>
</comment>
<dbReference type="PANTHER" id="PTHR16631">
    <property type="entry name" value="GLUCAN 1,3-BETA-GLUCOSIDASE"/>
    <property type="match status" value="1"/>
</dbReference>
<dbReference type="OrthoDB" id="9806824at2"/>
<keyword evidence="2" id="KW-1003">Cell membrane</keyword>
<evidence type="ECO:0000256" key="11">
    <source>
        <dbReference type="ARBA" id="ARBA00043078"/>
    </source>
</evidence>
<protein>
    <recommendedName>
        <fullName evidence="11">Endo-1,3-beta-glucanase btgC</fullName>
    </recommendedName>
    <alternativeName>
        <fullName evidence="10">Laminarinase btgC</fullName>
    </alternativeName>
</protein>
<evidence type="ECO:0000313" key="14">
    <source>
        <dbReference type="Proteomes" id="UP000295765"/>
    </source>
</evidence>
<keyword evidence="8" id="KW-0624">Polysaccharide degradation</keyword>
<dbReference type="InterPro" id="IPR050732">
    <property type="entry name" value="Beta-glucan_modifiers"/>
</dbReference>
<reference evidence="13 14" key="1">
    <citation type="submission" date="2019-03" db="EMBL/GenBank/DDBJ databases">
        <title>Genomic Encyclopedia of Type Strains, Phase IV (KMG-IV): sequencing the most valuable type-strain genomes for metagenomic binning, comparative biology and taxonomic classification.</title>
        <authorList>
            <person name="Goeker M."/>
        </authorList>
    </citation>
    <scope>NUCLEOTIDE SEQUENCE [LARGE SCALE GENOMIC DNA]</scope>
    <source>
        <strain evidence="13 14">DSM 25287</strain>
    </source>
</reference>
<feature type="transmembrane region" description="Helical" evidence="12">
    <location>
        <begin position="557"/>
        <end position="582"/>
    </location>
</feature>
<accession>A0A4R2LG78</accession>
<evidence type="ECO:0000256" key="8">
    <source>
        <dbReference type="ARBA" id="ARBA00023326"/>
    </source>
</evidence>
<evidence type="ECO:0000256" key="9">
    <source>
        <dbReference type="ARBA" id="ARBA00037649"/>
    </source>
</evidence>
<feature type="transmembrane region" description="Helical" evidence="12">
    <location>
        <begin position="478"/>
        <end position="495"/>
    </location>
</feature>
<dbReference type="PANTHER" id="PTHR16631:SF17">
    <property type="entry name" value="GLUCAN ENDO-1,3-BETA-GLUCOSIDASE BTGC"/>
    <property type="match status" value="1"/>
</dbReference>
<dbReference type="EMBL" id="SLWY01000001">
    <property type="protein sequence ID" value="TCO83731.1"/>
    <property type="molecule type" value="Genomic_DNA"/>
</dbReference>
<evidence type="ECO:0000256" key="10">
    <source>
        <dbReference type="ARBA" id="ARBA00042373"/>
    </source>
</evidence>
<feature type="transmembrane region" description="Helical" evidence="12">
    <location>
        <begin position="341"/>
        <end position="362"/>
    </location>
</feature>
<keyword evidence="6" id="KW-0119">Carbohydrate metabolism</keyword>
<keyword evidence="4 12" id="KW-0472">Membrane</keyword>
<comment type="function">
    <text evidence="9">Glucanases play a role in cell expansion during growth, in cell-cell fusion during mating, and in spore release during sporulation. This enzyme may be involved in beta-glucan degradation. Active on laminarin and lichenan.</text>
</comment>
<keyword evidence="7" id="KW-0961">Cell wall biogenesis/degradation</keyword>
<evidence type="ECO:0000256" key="3">
    <source>
        <dbReference type="ARBA" id="ARBA00022801"/>
    </source>
</evidence>
<dbReference type="InterPro" id="IPR017853">
    <property type="entry name" value="GH"/>
</dbReference>
<keyword evidence="3" id="KW-0378">Hydrolase</keyword>
<keyword evidence="14" id="KW-1185">Reference proteome</keyword>
<evidence type="ECO:0000256" key="7">
    <source>
        <dbReference type="ARBA" id="ARBA00023316"/>
    </source>
</evidence>
<evidence type="ECO:0000256" key="4">
    <source>
        <dbReference type="ARBA" id="ARBA00023136"/>
    </source>
</evidence>
<evidence type="ECO:0000256" key="6">
    <source>
        <dbReference type="ARBA" id="ARBA00023277"/>
    </source>
</evidence>
<dbReference type="Proteomes" id="UP000295765">
    <property type="component" value="Unassembled WGS sequence"/>
</dbReference>
<sequence>MPRIRLLAALAAALLAALAWYFAARPVAVAERWVGGLASASFAPFRDGQSPLTRHYPDPAQIEDDLVRLKGVFRGIRTYTAREGMDVVPALAERHGFALTHSAWLGRDPAINAAELQALINAANRYPQAIERVIVGNEVLLRRDLPVETLIAALDQVRAAVRQPVSYADVWAFWLKNPQLAEHVDFITIHILPYWEDEPAAVADAETHTLEILARIRAAFPGKPILIGEIGWPSEGRNRGPATASLPEAARFVRALPGLAAAHGFDYNVVEAYDQPWKAQLEGTVGARWGLFDIDRVQKFTAAGPVEPFAHARARALGALALGLVLALLVLPAARSAAAAVVAAIACQVLAAGAVEAAYGAWRLVVAPTSLTWGAQKLLFLGADLGWLAPDTVGRAYRALADSAAPLARGWAWVRGFGVLLAVALSVACLRDALAGRASGRYDGHARVGYALCCAGALGFSALFAYAGRYLDIATPDLLPALLGALALAAVRRSAQGRPWREALALDPLRRRPACWLPWLLLLAAVAVLAGEGWALAHGEDFVQAHPGLGERLPLLAAYLVANRELLGWVATLLALALPLWAERRPVHPA</sequence>
<feature type="transmembrane region" description="Helical" evidence="12">
    <location>
        <begin position="316"/>
        <end position="334"/>
    </location>
</feature>
<evidence type="ECO:0000256" key="12">
    <source>
        <dbReference type="SAM" id="Phobius"/>
    </source>
</evidence>
<comment type="subcellular location">
    <subcellularLocation>
        <location evidence="1">Cell membrane</location>
    </subcellularLocation>
</comment>
<dbReference type="GO" id="GO:0005886">
    <property type="term" value="C:plasma membrane"/>
    <property type="evidence" value="ECO:0007669"/>
    <property type="project" value="UniProtKB-SubCell"/>
</dbReference>
<keyword evidence="12" id="KW-1133">Transmembrane helix</keyword>
<evidence type="ECO:0000313" key="13">
    <source>
        <dbReference type="EMBL" id="TCO83731.1"/>
    </source>
</evidence>
<feature type="transmembrane region" description="Helical" evidence="12">
    <location>
        <begin position="516"/>
        <end position="537"/>
    </location>
</feature>
<dbReference type="RefSeq" id="WP_132538001.1">
    <property type="nucleotide sequence ID" value="NZ_SLWY01000001.1"/>
</dbReference>
<evidence type="ECO:0000256" key="2">
    <source>
        <dbReference type="ARBA" id="ARBA00022475"/>
    </source>
</evidence>
<feature type="transmembrane region" description="Helical" evidence="12">
    <location>
        <begin position="412"/>
        <end position="434"/>
    </location>
</feature>
<gene>
    <name evidence="13" type="ORF">EV699_101115</name>
</gene>
<proteinExistence type="predicted"/>
<keyword evidence="12" id="KW-0812">Transmembrane</keyword>
<dbReference type="SUPFAM" id="SSF51445">
    <property type="entry name" value="(Trans)glycosidases"/>
    <property type="match status" value="1"/>
</dbReference>
<evidence type="ECO:0000256" key="1">
    <source>
        <dbReference type="ARBA" id="ARBA00004236"/>
    </source>
</evidence>
<feature type="transmembrane region" description="Helical" evidence="12">
    <location>
        <begin position="446"/>
        <end position="466"/>
    </location>
</feature>
<evidence type="ECO:0000256" key="5">
    <source>
        <dbReference type="ARBA" id="ARBA00023180"/>
    </source>
</evidence>
<dbReference type="Gene3D" id="3.20.20.80">
    <property type="entry name" value="Glycosidases"/>
    <property type="match status" value="1"/>
</dbReference>
<keyword evidence="5" id="KW-0325">Glycoprotein</keyword>
<organism evidence="13 14">
    <name type="scientific">Plasticicumulans lactativorans</name>
    <dbReference type="NCBI Taxonomy" id="1133106"/>
    <lineage>
        <taxon>Bacteria</taxon>
        <taxon>Pseudomonadati</taxon>
        <taxon>Pseudomonadota</taxon>
        <taxon>Gammaproteobacteria</taxon>
        <taxon>Candidatus Competibacteraceae</taxon>
        <taxon>Plasticicumulans</taxon>
    </lineage>
</organism>
<dbReference type="GO" id="GO:0016787">
    <property type="term" value="F:hydrolase activity"/>
    <property type="evidence" value="ECO:0007669"/>
    <property type="project" value="UniProtKB-KW"/>
</dbReference>
<dbReference type="GO" id="GO:0000272">
    <property type="term" value="P:polysaccharide catabolic process"/>
    <property type="evidence" value="ECO:0007669"/>
    <property type="project" value="UniProtKB-KW"/>
</dbReference>
<dbReference type="GO" id="GO:0071555">
    <property type="term" value="P:cell wall organization"/>
    <property type="evidence" value="ECO:0007669"/>
    <property type="project" value="UniProtKB-KW"/>
</dbReference>